<sequence length="393" mass="45503">MNQIKDIDLSSSSFNGASFFETNHFCNSYNESIFSKKLSEMKRNSSPNKQYNQANNNADYDDEFKETPKKDSNNVLTNGFFSPRSTKMLKDYTLSEKIRIKWLRSIRDYVKLQEMQVVYNYLKTANVKVLIRGLRLRKCFTLWHLKHQELCLLNKWRNFSSLLVQKQRTERLKKDASKIRKARAAMVKVPTTKENGEGSCGVNEKFDELAEKTVQNMLQPILSLKPSEKPQSSEANDSHSKSSHHHHHHRNRHQSEENVKTRDLNIEVENEEANEDGNIVDENEARDKAISHLTNEKEILERRINDCEKRAKEQEQLIRRLIYIFIIISAVFAFAVFIAGIMIGKSMKSTERKLNTFISSQSRVTQDITAEVADFRVALTKIANLNRTVVPGS</sequence>
<keyword evidence="3" id="KW-1133">Transmembrane helix</keyword>
<feature type="compositionally biased region" description="Basic residues" evidence="2">
    <location>
        <begin position="241"/>
        <end position="252"/>
    </location>
</feature>
<gene>
    <name evidence="4" type="ORF">M9Y10_011486</name>
</gene>
<dbReference type="EMBL" id="JAPFFF010000017">
    <property type="protein sequence ID" value="KAK8863796.1"/>
    <property type="molecule type" value="Genomic_DNA"/>
</dbReference>
<evidence type="ECO:0000313" key="5">
    <source>
        <dbReference type="Proteomes" id="UP001470230"/>
    </source>
</evidence>
<protein>
    <submittedName>
        <fullName evidence="4">Uncharacterized protein</fullName>
    </submittedName>
</protein>
<evidence type="ECO:0000256" key="3">
    <source>
        <dbReference type="SAM" id="Phobius"/>
    </source>
</evidence>
<accession>A0ABR2IKP2</accession>
<keyword evidence="3" id="KW-0812">Transmembrane</keyword>
<keyword evidence="1" id="KW-0175">Coiled coil</keyword>
<evidence type="ECO:0000256" key="1">
    <source>
        <dbReference type="SAM" id="Coils"/>
    </source>
</evidence>
<evidence type="ECO:0000256" key="2">
    <source>
        <dbReference type="SAM" id="MobiDB-lite"/>
    </source>
</evidence>
<reference evidence="4 5" key="1">
    <citation type="submission" date="2024-04" db="EMBL/GenBank/DDBJ databases">
        <title>Tritrichomonas musculus Genome.</title>
        <authorList>
            <person name="Alves-Ferreira E."/>
            <person name="Grigg M."/>
            <person name="Lorenzi H."/>
            <person name="Galac M."/>
        </authorList>
    </citation>
    <scope>NUCLEOTIDE SEQUENCE [LARGE SCALE GENOMIC DNA]</scope>
    <source>
        <strain evidence="4 5">EAF2021</strain>
    </source>
</reference>
<feature type="transmembrane region" description="Helical" evidence="3">
    <location>
        <begin position="321"/>
        <end position="343"/>
    </location>
</feature>
<comment type="caution">
    <text evidence="4">The sequence shown here is derived from an EMBL/GenBank/DDBJ whole genome shotgun (WGS) entry which is preliminary data.</text>
</comment>
<organism evidence="4 5">
    <name type="scientific">Tritrichomonas musculus</name>
    <dbReference type="NCBI Taxonomy" id="1915356"/>
    <lineage>
        <taxon>Eukaryota</taxon>
        <taxon>Metamonada</taxon>
        <taxon>Parabasalia</taxon>
        <taxon>Tritrichomonadida</taxon>
        <taxon>Tritrichomonadidae</taxon>
        <taxon>Tritrichomonas</taxon>
    </lineage>
</organism>
<evidence type="ECO:0000313" key="4">
    <source>
        <dbReference type="EMBL" id="KAK8863796.1"/>
    </source>
</evidence>
<dbReference type="Proteomes" id="UP001470230">
    <property type="component" value="Unassembled WGS sequence"/>
</dbReference>
<name>A0ABR2IKP2_9EUKA</name>
<keyword evidence="3" id="KW-0472">Membrane</keyword>
<keyword evidence="5" id="KW-1185">Reference proteome</keyword>
<feature type="region of interest" description="Disordered" evidence="2">
    <location>
        <begin position="226"/>
        <end position="261"/>
    </location>
</feature>
<feature type="coiled-coil region" evidence="1">
    <location>
        <begin position="290"/>
        <end position="317"/>
    </location>
</feature>
<proteinExistence type="predicted"/>